<evidence type="ECO:0000256" key="4">
    <source>
        <dbReference type="ARBA" id="ARBA00022989"/>
    </source>
</evidence>
<reference evidence="9" key="1">
    <citation type="submission" date="2025-08" db="UniProtKB">
        <authorList>
            <consortium name="RefSeq"/>
        </authorList>
    </citation>
    <scope>IDENTIFICATION</scope>
    <source>
        <tissue evidence="9">Whole sample</tissue>
    </source>
</reference>
<evidence type="ECO:0000256" key="5">
    <source>
        <dbReference type="ARBA" id="ARBA00023136"/>
    </source>
</evidence>
<dbReference type="InterPro" id="IPR007593">
    <property type="entry name" value="CD225/Dispanin_fam"/>
</dbReference>
<keyword evidence="4 7" id="KW-1133">Transmembrane helix</keyword>
<dbReference type="GeneID" id="111129272"/>
<keyword evidence="8" id="KW-1185">Reference proteome</keyword>
<dbReference type="PANTHER" id="PTHR14948:SF25">
    <property type="entry name" value="DUF4190 DOMAIN-CONTAINING PROTEIN"/>
    <property type="match status" value="1"/>
</dbReference>
<evidence type="ECO:0000256" key="1">
    <source>
        <dbReference type="ARBA" id="ARBA00004370"/>
    </source>
</evidence>
<dbReference type="RefSeq" id="XP_022331260.1">
    <property type="nucleotide sequence ID" value="XM_022475552.1"/>
</dbReference>
<evidence type="ECO:0000313" key="9">
    <source>
        <dbReference type="RefSeq" id="XP_022331260.1"/>
    </source>
</evidence>
<name>A0A8B8DTP4_CRAVI</name>
<keyword evidence="5 7" id="KW-0472">Membrane</keyword>
<dbReference type="PANTHER" id="PTHR14948">
    <property type="entry name" value="NG5"/>
    <property type="match status" value="1"/>
</dbReference>
<feature type="region of interest" description="Disordered" evidence="6">
    <location>
        <begin position="1"/>
        <end position="32"/>
    </location>
</feature>
<feature type="transmembrane region" description="Helical" evidence="7">
    <location>
        <begin position="116"/>
        <end position="139"/>
    </location>
</feature>
<dbReference type="Proteomes" id="UP000694844">
    <property type="component" value="Chromosome 4"/>
</dbReference>
<feature type="transmembrane region" description="Helical" evidence="7">
    <location>
        <begin position="73"/>
        <end position="95"/>
    </location>
</feature>
<evidence type="ECO:0000256" key="7">
    <source>
        <dbReference type="SAM" id="Phobius"/>
    </source>
</evidence>
<keyword evidence="3 7" id="KW-0812">Transmembrane</keyword>
<evidence type="ECO:0000256" key="6">
    <source>
        <dbReference type="SAM" id="MobiDB-lite"/>
    </source>
</evidence>
<evidence type="ECO:0000256" key="3">
    <source>
        <dbReference type="ARBA" id="ARBA00022692"/>
    </source>
</evidence>
<sequence length="147" mass="16330">MDNMAYKPQYPETTSSPQYGVPYPPQTQQYPSQTQYYPQQTQQSSNNVTVVTTGGYQPAIVTTPVERDWTVPAVLATLFCFFPTGICAIITAVNARNQYLSGDTEGGRRSSILAKRLTLSSVILGVVLIGTIIGLYVWVFSSFYDYY</sequence>
<dbReference type="KEGG" id="cvn:111129272"/>
<evidence type="ECO:0000256" key="2">
    <source>
        <dbReference type="ARBA" id="ARBA00006843"/>
    </source>
</evidence>
<proteinExistence type="inferred from homology"/>
<dbReference type="AlphaFoldDB" id="A0A8B8DTP4"/>
<comment type="similarity">
    <text evidence="2">Belongs to the CD225/Dispanin family.</text>
</comment>
<accession>A0A8B8DTP4</accession>
<dbReference type="Pfam" id="PF04505">
    <property type="entry name" value="CD225"/>
    <property type="match status" value="1"/>
</dbReference>
<evidence type="ECO:0000313" key="8">
    <source>
        <dbReference type="Proteomes" id="UP000694844"/>
    </source>
</evidence>
<dbReference type="InterPro" id="IPR051423">
    <property type="entry name" value="CD225/Dispanin"/>
</dbReference>
<organism evidence="8 9">
    <name type="scientific">Crassostrea virginica</name>
    <name type="common">Eastern oyster</name>
    <dbReference type="NCBI Taxonomy" id="6565"/>
    <lineage>
        <taxon>Eukaryota</taxon>
        <taxon>Metazoa</taxon>
        <taxon>Spiralia</taxon>
        <taxon>Lophotrochozoa</taxon>
        <taxon>Mollusca</taxon>
        <taxon>Bivalvia</taxon>
        <taxon>Autobranchia</taxon>
        <taxon>Pteriomorphia</taxon>
        <taxon>Ostreida</taxon>
        <taxon>Ostreoidea</taxon>
        <taxon>Ostreidae</taxon>
        <taxon>Crassostrea</taxon>
    </lineage>
</organism>
<comment type="subcellular location">
    <subcellularLocation>
        <location evidence="1">Membrane</location>
    </subcellularLocation>
</comment>
<protein>
    <submittedName>
        <fullName evidence="9">Uncharacterized protein LOC111129272</fullName>
    </submittedName>
</protein>
<dbReference type="GO" id="GO:0016020">
    <property type="term" value="C:membrane"/>
    <property type="evidence" value="ECO:0007669"/>
    <property type="project" value="UniProtKB-SubCell"/>
</dbReference>
<gene>
    <name evidence="9" type="primary">LOC111129272</name>
</gene>